<protein>
    <submittedName>
        <fullName evidence="2">Uncharacterized protein</fullName>
    </submittedName>
</protein>
<evidence type="ECO:0000256" key="1">
    <source>
        <dbReference type="SAM" id="MobiDB-lite"/>
    </source>
</evidence>
<gene>
    <name evidence="2" type="ORF">E2C01_055165</name>
</gene>
<feature type="region of interest" description="Disordered" evidence="1">
    <location>
        <begin position="1"/>
        <end position="65"/>
    </location>
</feature>
<organism evidence="2 3">
    <name type="scientific">Portunus trituberculatus</name>
    <name type="common">Swimming crab</name>
    <name type="synonym">Neptunus trituberculatus</name>
    <dbReference type="NCBI Taxonomy" id="210409"/>
    <lineage>
        <taxon>Eukaryota</taxon>
        <taxon>Metazoa</taxon>
        <taxon>Ecdysozoa</taxon>
        <taxon>Arthropoda</taxon>
        <taxon>Crustacea</taxon>
        <taxon>Multicrustacea</taxon>
        <taxon>Malacostraca</taxon>
        <taxon>Eumalacostraca</taxon>
        <taxon>Eucarida</taxon>
        <taxon>Decapoda</taxon>
        <taxon>Pleocyemata</taxon>
        <taxon>Brachyura</taxon>
        <taxon>Eubrachyura</taxon>
        <taxon>Portunoidea</taxon>
        <taxon>Portunidae</taxon>
        <taxon>Portuninae</taxon>
        <taxon>Portunus</taxon>
    </lineage>
</organism>
<dbReference type="Proteomes" id="UP000324222">
    <property type="component" value="Unassembled WGS sequence"/>
</dbReference>
<reference evidence="2 3" key="1">
    <citation type="submission" date="2019-05" db="EMBL/GenBank/DDBJ databases">
        <title>Another draft genome of Portunus trituberculatus and its Hox gene families provides insights of decapod evolution.</title>
        <authorList>
            <person name="Jeong J.-H."/>
            <person name="Song I."/>
            <person name="Kim S."/>
            <person name="Choi T."/>
            <person name="Kim D."/>
            <person name="Ryu S."/>
            <person name="Kim W."/>
        </authorList>
    </citation>
    <scope>NUCLEOTIDE SEQUENCE [LARGE SCALE GENOMIC DNA]</scope>
    <source>
        <tissue evidence="2">Muscle</tissue>
    </source>
</reference>
<dbReference type="AlphaFoldDB" id="A0A5B7GLV2"/>
<evidence type="ECO:0000313" key="3">
    <source>
        <dbReference type="Proteomes" id="UP000324222"/>
    </source>
</evidence>
<feature type="compositionally biased region" description="Basic and acidic residues" evidence="1">
    <location>
        <begin position="48"/>
        <end position="57"/>
    </location>
</feature>
<accession>A0A5B7GLV2</accession>
<keyword evidence="3" id="KW-1185">Reference proteome</keyword>
<name>A0A5B7GLV2_PORTR</name>
<dbReference type="EMBL" id="VSRR010018213">
    <property type="protein sequence ID" value="MPC61101.1"/>
    <property type="molecule type" value="Genomic_DNA"/>
</dbReference>
<sequence length="95" mass="10439">MASGWAGGSEYASSGKELEEREEGSRWLDITCTSRRLQGVPGSGSGEPGDRGTDRTHNIKVTRPPRLALVSPLRHHSPHASCPETFFYFVEILVQ</sequence>
<proteinExistence type="predicted"/>
<comment type="caution">
    <text evidence="2">The sequence shown here is derived from an EMBL/GenBank/DDBJ whole genome shotgun (WGS) entry which is preliminary data.</text>
</comment>
<feature type="compositionally biased region" description="Basic and acidic residues" evidence="1">
    <location>
        <begin position="16"/>
        <end position="26"/>
    </location>
</feature>
<evidence type="ECO:0000313" key="2">
    <source>
        <dbReference type="EMBL" id="MPC61101.1"/>
    </source>
</evidence>